<evidence type="ECO:0000256" key="12">
    <source>
        <dbReference type="ARBA" id="ARBA00022850"/>
    </source>
</evidence>
<evidence type="ECO:0000256" key="21">
    <source>
        <dbReference type="SAM" id="MobiDB-lite"/>
    </source>
</evidence>
<evidence type="ECO:0000256" key="16">
    <source>
        <dbReference type="ARBA" id="ARBA00040758"/>
    </source>
</evidence>
<comment type="similarity">
    <text evidence="5">Belongs to the apolipoprotein A1/A4/E family.</text>
</comment>
<keyword evidence="13" id="KW-0333">Golgi apparatus</keyword>
<evidence type="ECO:0000256" key="17">
    <source>
        <dbReference type="ARBA" id="ARBA00042594"/>
    </source>
</evidence>
<evidence type="ECO:0000256" key="2">
    <source>
        <dbReference type="ARBA" id="ARBA00004601"/>
    </source>
</evidence>
<sequence>MAAILTWALVLLSACATTHARKGFWDYFSQSSGDKGMMEQVQQQKVERERLKDSLEQDLNNMNTFLEKLGPLSGQGKEPLQMAPDSAGIRQQLQEELEEVRARLEPYMAEAHELVGWNLEGLRRQLKPYTVELMEQVSLHVQELQEQLRVVGEGTKAQLLGGVDEALNLLQDMQSRVLHHTGRVKELFHPYTERLVTGIGRHVQELHRSVAPHAAASPARLSRCVQMLSHKLTLQARALHMRIQQNLDQLREGLSAFVSSSADGAEDGASRDPQLLSEEVRQRLQAFRHDTFLQIAAFTRAIDQETEEVQQQLAPPPPSHSAFAPRLGPPDSGKALNKLQSRLDDLWEDITHSLREQGHSHLGDPEVRSGS</sequence>
<evidence type="ECO:0000256" key="20">
    <source>
        <dbReference type="ARBA" id="ARBA00083994"/>
    </source>
</evidence>
<proteinExistence type="inferred from homology"/>
<dbReference type="Pfam" id="PF01442">
    <property type="entry name" value="Apolipoprotein"/>
    <property type="match status" value="1"/>
</dbReference>
<keyword evidence="6" id="KW-0813">Transport</keyword>
<dbReference type="SUPFAM" id="SSF58113">
    <property type="entry name" value="Apolipoprotein A-I"/>
    <property type="match status" value="1"/>
</dbReference>
<keyword evidence="14" id="KW-0445">Lipid transport</keyword>
<evidence type="ECO:0000256" key="22">
    <source>
        <dbReference type="SAM" id="SignalP"/>
    </source>
</evidence>
<feature type="chain" id="PRO_5034656422" description="Apolipoprotein A-V" evidence="22">
    <location>
        <begin position="21"/>
        <end position="371"/>
    </location>
</feature>
<accession>A0A8C0XEZ4</accession>
<keyword evidence="7" id="KW-0162">Chylomicron</keyword>
<keyword evidence="11" id="KW-0967">Endosome</keyword>
<dbReference type="GO" id="GO:0060228">
    <property type="term" value="F:phosphatidylcholine-sterol O-acyltransferase activator activity"/>
    <property type="evidence" value="ECO:0007669"/>
    <property type="project" value="TreeGrafter"/>
</dbReference>
<feature type="signal peptide" evidence="22">
    <location>
        <begin position="1"/>
        <end position="20"/>
    </location>
</feature>
<dbReference type="GO" id="GO:0042627">
    <property type="term" value="C:chylomicron"/>
    <property type="evidence" value="ECO:0007669"/>
    <property type="project" value="UniProtKB-KW"/>
</dbReference>
<dbReference type="GO" id="GO:0005770">
    <property type="term" value="C:late endosome"/>
    <property type="evidence" value="ECO:0007669"/>
    <property type="project" value="UniProtKB-SubCell"/>
</dbReference>
<evidence type="ECO:0000256" key="19">
    <source>
        <dbReference type="ARBA" id="ARBA00046669"/>
    </source>
</evidence>
<evidence type="ECO:0000256" key="5">
    <source>
        <dbReference type="ARBA" id="ARBA00008788"/>
    </source>
</evidence>
<evidence type="ECO:0000256" key="15">
    <source>
        <dbReference type="ARBA" id="ARBA00023313"/>
    </source>
</evidence>
<dbReference type="GO" id="GO:0033700">
    <property type="term" value="P:phospholipid efflux"/>
    <property type="evidence" value="ECO:0007669"/>
    <property type="project" value="TreeGrafter"/>
</dbReference>
<gene>
    <name evidence="23" type="primary">Apoa5</name>
</gene>
<keyword evidence="12" id="KW-0345">HDL</keyword>
<keyword evidence="10 22" id="KW-0732">Signal</keyword>
<dbReference type="PANTHER" id="PTHR18976">
    <property type="entry name" value="APOLIPOPROTEIN"/>
    <property type="match status" value="1"/>
</dbReference>
<dbReference type="GO" id="GO:0005794">
    <property type="term" value="C:Golgi apparatus"/>
    <property type="evidence" value="ECO:0007669"/>
    <property type="project" value="UniProtKB-SubCell"/>
</dbReference>
<dbReference type="GO" id="GO:0005543">
    <property type="term" value="F:phospholipid binding"/>
    <property type="evidence" value="ECO:0007669"/>
    <property type="project" value="TreeGrafter"/>
</dbReference>
<dbReference type="GO" id="GO:0005769">
    <property type="term" value="C:early endosome"/>
    <property type="evidence" value="ECO:0007669"/>
    <property type="project" value="UniProtKB-SubCell"/>
</dbReference>
<dbReference type="GO" id="GO:0008203">
    <property type="term" value="P:cholesterol metabolic process"/>
    <property type="evidence" value="ECO:0007669"/>
    <property type="project" value="TreeGrafter"/>
</dbReference>
<evidence type="ECO:0000256" key="13">
    <source>
        <dbReference type="ARBA" id="ARBA00023034"/>
    </source>
</evidence>
<dbReference type="GO" id="GO:0042157">
    <property type="term" value="P:lipoprotein metabolic process"/>
    <property type="evidence" value="ECO:0007669"/>
    <property type="project" value="InterPro"/>
</dbReference>
<evidence type="ECO:0000313" key="23">
    <source>
        <dbReference type="Ensembl" id="ENSCCNP00000026480.1"/>
    </source>
</evidence>
<comment type="subcellular location">
    <subcellularLocation>
        <location evidence="1">Early endosome</location>
    </subcellularLocation>
    <subcellularLocation>
        <location evidence="2">Golgi apparatus</location>
        <location evidence="2">trans-Golgi network</location>
    </subcellularLocation>
    <subcellularLocation>
        <location evidence="3">Late endosome</location>
    </subcellularLocation>
    <subcellularLocation>
        <location evidence="4">Secreted</location>
    </subcellularLocation>
</comment>
<comment type="function">
    <text evidence="18">Minor apolipoprotein mainly associated with HDL and to a lesser extent with VLDL. May also be associated with chylomicrons. Important determinant of plasma triglyceride (TG) levels by both being a potent stimulator of apo-CII lipoprotein lipase (LPL) TG hydrolysis and an inhibitor of the hepatic VLDL-TG production rate (without affecting the VLDL-apoB production rate). Activates poorly lecithin:cholesterol acyltransferase (LCAT) and does not enhance efflux of cholesterol from macrophages. Binds heparin.</text>
</comment>
<evidence type="ECO:0000256" key="14">
    <source>
        <dbReference type="ARBA" id="ARBA00023055"/>
    </source>
</evidence>
<dbReference type="InterPro" id="IPR000074">
    <property type="entry name" value="ApoA_E"/>
</dbReference>
<dbReference type="InterPro" id="IPR050163">
    <property type="entry name" value="Apolipoprotein_A1/A4/E"/>
</dbReference>
<protein>
    <recommendedName>
        <fullName evidence="16">Apolipoprotein A-V</fullName>
    </recommendedName>
    <alternativeName>
        <fullName evidence="17">Apolipoprotein A5</fullName>
    </alternativeName>
    <alternativeName>
        <fullName evidence="20">Regeneration-associated protein 3</fullName>
    </alternativeName>
</protein>
<dbReference type="GO" id="GO:0120020">
    <property type="term" value="F:cholesterol transfer activity"/>
    <property type="evidence" value="ECO:0007669"/>
    <property type="project" value="TreeGrafter"/>
</dbReference>
<evidence type="ECO:0000256" key="11">
    <source>
        <dbReference type="ARBA" id="ARBA00022753"/>
    </source>
</evidence>
<evidence type="ECO:0000256" key="9">
    <source>
        <dbReference type="ARBA" id="ARBA00022553"/>
    </source>
</evidence>
<reference evidence="23" key="1">
    <citation type="submission" date="2023-09" db="UniProtKB">
        <authorList>
            <consortium name="Ensembl"/>
        </authorList>
    </citation>
    <scope>IDENTIFICATION</scope>
</reference>
<keyword evidence="8" id="KW-0964">Secreted</keyword>
<name>A0A8C0XEZ4_CASCN</name>
<dbReference type="FunFam" id="1.20.120.20:FF:000009">
    <property type="entry name" value="apolipoprotein A-V"/>
    <property type="match status" value="1"/>
</dbReference>
<evidence type="ECO:0000256" key="8">
    <source>
        <dbReference type="ARBA" id="ARBA00022525"/>
    </source>
</evidence>
<evidence type="ECO:0000256" key="6">
    <source>
        <dbReference type="ARBA" id="ARBA00022448"/>
    </source>
</evidence>
<dbReference type="GO" id="GO:0033344">
    <property type="term" value="P:cholesterol efflux"/>
    <property type="evidence" value="ECO:0007669"/>
    <property type="project" value="TreeGrafter"/>
</dbReference>
<dbReference type="GO" id="GO:0034364">
    <property type="term" value="C:high-density lipoprotein particle"/>
    <property type="evidence" value="ECO:0007669"/>
    <property type="project" value="UniProtKB-KW"/>
</dbReference>
<dbReference type="FunFam" id="1.20.120.20:FF:000006">
    <property type="entry name" value="Apolipoprotein A-V"/>
    <property type="match status" value="1"/>
</dbReference>
<dbReference type="GO" id="GO:0055090">
    <property type="term" value="P:acylglycerol homeostasis"/>
    <property type="evidence" value="ECO:0007669"/>
    <property type="project" value="TreeGrafter"/>
</dbReference>
<keyword evidence="15" id="KW-0850">VLDL</keyword>
<organism evidence="23">
    <name type="scientific">Castor canadensis</name>
    <name type="common">American beaver</name>
    <dbReference type="NCBI Taxonomy" id="51338"/>
    <lineage>
        <taxon>Eukaryota</taxon>
        <taxon>Metazoa</taxon>
        <taxon>Chordata</taxon>
        <taxon>Craniata</taxon>
        <taxon>Vertebrata</taxon>
        <taxon>Euteleostomi</taxon>
        <taxon>Mammalia</taxon>
        <taxon>Eutheria</taxon>
        <taxon>Euarchontoglires</taxon>
        <taxon>Glires</taxon>
        <taxon>Rodentia</taxon>
        <taxon>Castorimorpha</taxon>
        <taxon>Castoridae</taxon>
        <taxon>Castor</taxon>
    </lineage>
</organism>
<evidence type="ECO:0000256" key="4">
    <source>
        <dbReference type="ARBA" id="ARBA00004613"/>
    </source>
</evidence>
<comment type="subunit">
    <text evidence="19">Interacts with GPIHBP1. Interacts with SORL1; this interaction leads to APOA5 internalization and sorting either to lysosomes and degradation, or to the trans-Golgi network.</text>
</comment>
<keyword evidence="9" id="KW-0597">Phosphoprotein</keyword>
<dbReference type="GO" id="GO:1903561">
    <property type="term" value="C:extracellular vesicle"/>
    <property type="evidence" value="ECO:0007669"/>
    <property type="project" value="TreeGrafter"/>
</dbReference>
<evidence type="ECO:0000256" key="18">
    <source>
        <dbReference type="ARBA" id="ARBA00046248"/>
    </source>
</evidence>
<evidence type="ECO:0000256" key="1">
    <source>
        <dbReference type="ARBA" id="ARBA00004412"/>
    </source>
</evidence>
<dbReference type="AlphaFoldDB" id="A0A8C0XEZ4"/>
<evidence type="ECO:0000256" key="10">
    <source>
        <dbReference type="ARBA" id="ARBA00022729"/>
    </source>
</evidence>
<evidence type="ECO:0000256" key="3">
    <source>
        <dbReference type="ARBA" id="ARBA00004603"/>
    </source>
</evidence>
<evidence type="ECO:0000256" key="7">
    <source>
        <dbReference type="ARBA" id="ARBA00022513"/>
    </source>
</evidence>
<feature type="region of interest" description="Disordered" evidence="21">
    <location>
        <begin position="306"/>
        <end position="340"/>
    </location>
</feature>
<dbReference type="GO" id="GO:0034361">
    <property type="term" value="C:very-low-density lipoprotein particle"/>
    <property type="evidence" value="ECO:0007669"/>
    <property type="project" value="UniProtKB-KW"/>
</dbReference>
<dbReference type="PANTHER" id="PTHR18976:SF13">
    <property type="entry name" value="APOLIPOPROTEIN A-V"/>
    <property type="match status" value="1"/>
</dbReference>
<dbReference type="Gene3D" id="1.20.120.20">
    <property type="entry name" value="Apolipoprotein"/>
    <property type="match status" value="2"/>
</dbReference>
<dbReference type="Ensembl" id="ENSCCNT00000033567.1">
    <property type="protein sequence ID" value="ENSCCNP00000026480.1"/>
    <property type="gene ID" value="ENSCCNG00000025691.1"/>
</dbReference>